<dbReference type="AlphaFoldDB" id="A0A3A4AB11"/>
<dbReference type="InterPro" id="IPR020904">
    <property type="entry name" value="Sc_DH/Rdtase_CS"/>
</dbReference>
<dbReference type="GO" id="GO:0016616">
    <property type="term" value="F:oxidoreductase activity, acting on the CH-OH group of donors, NAD or NADP as acceptor"/>
    <property type="evidence" value="ECO:0007669"/>
    <property type="project" value="UniProtKB-ARBA"/>
</dbReference>
<evidence type="ECO:0000256" key="1">
    <source>
        <dbReference type="ARBA" id="ARBA00006484"/>
    </source>
</evidence>
<dbReference type="InterPro" id="IPR057326">
    <property type="entry name" value="KR_dom"/>
</dbReference>
<comment type="similarity">
    <text evidence="1">Belongs to the short-chain dehydrogenases/reductases (SDR) family.</text>
</comment>
<evidence type="ECO:0000256" key="2">
    <source>
        <dbReference type="ARBA" id="ARBA00023002"/>
    </source>
</evidence>
<reference evidence="4 5" key="1">
    <citation type="submission" date="2018-09" db="EMBL/GenBank/DDBJ databases">
        <title>YIM 75507 draft genome.</title>
        <authorList>
            <person name="Tang S."/>
            <person name="Feng Y."/>
        </authorList>
    </citation>
    <scope>NUCLEOTIDE SEQUENCE [LARGE SCALE GENOMIC DNA]</scope>
    <source>
        <strain evidence="4 5">YIM 75507</strain>
    </source>
</reference>
<dbReference type="PRINTS" id="PR00081">
    <property type="entry name" value="GDHRDH"/>
</dbReference>
<dbReference type="Gene3D" id="3.40.50.720">
    <property type="entry name" value="NAD(P)-binding Rossmann-like Domain"/>
    <property type="match status" value="1"/>
</dbReference>
<dbReference type="PANTHER" id="PTHR42760:SF133">
    <property type="entry name" value="3-OXOACYL-[ACYL-CARRIER-PROTEIN] REDUCTASE"/>
    <property type="match status" value="1"/>
</dbReference>
<dbReference type="PROSITE" id="PS00061">
    <property type="entry name" value="ADH_SHORT"/>
    <property type="match status" value="1"/>
</dbReference>
<dbReference type="InterPro" id="IPR036291">
    <property type="entry name" value="NAD(P)-bd_dom_sf"/>
</dbReference>
<dbReference type="InterPro" id="IPR002347">
    <property type="entry name" value="SDR_fam"/>
</dbReference>
<comment type="caution">
    <text evidence="4">The sequence shown here is derived from an EMBL/GenBank/DDBJ whole genome shotgun (WGS) entry which is preliminary data.</text>
</comment>
<dbReference type="CDD" id="cd05233">
    <property type="entry name" value="SDR_c"/>
    <property type="match status" value="1"/>
</dbReference>
<proteinExistence type="inferred from homology"/>
<dbReference type="OrthoDB" id="7064009at2"/>
<gene>
    <name evidence="4" type="ORF">D5H75_32450</name>
</gene>
<evidence type="ECO:0000313" key="5">
    <source>
        <dbReference type="Proteomes" id="UP000265768"/>
    </source>
</evidence>
<dbReference type="PRINTS" id="PR00080">
    <property type="entry name" value="SDRFAMILY"/>
</dbReference>
<dbReference type="Proteomes" id="UP000265768">
    <property type="component" value="Unassembled WGS sequence"/>
</dbReference>
<keyword evidence="2" id="KW-0560">Oxidoreductase</keyword>
<name>A0A3A4AB11_9ACTN</name>
<dbReference type="FunFam" id="3.40.50.720:FF:000084">
    <property type="entry name" value="Short-chain dehydrogenase reductase"/>
    <property type="match status" value="1"/>
</dbReference>
<evidence type="ECO:0000259" key="3">
    <source>
        <dbReference type="SMART" id="SM00822"/>
    </source>
</evidence>
<dbReference type="SMART" id="SM00822">
    <property type="entry name" value="PKS_KR"/>
    <property type="match status" value="1"/>
</dbReference>
<dbReference type="EMBL" id="QZEY01000018">
    <property type="protein sequence ID" value="RJL23614.1"/>
    <property type="molecule type" value="Genomic_DNA"/>
</dbReference>
<dbReference type="RefSeq" id="WP_119930402.1">
    <property type="nucleotide sequence ID" value="NZ_QZEY01000018.1"/>
</dbReference>
<dbReference type="PANTHER" id="PTHR42760">
    <property type="entry name" value="SHORT-CHAIN DEHYDROGENASES/REDUCTASES FAMILY MEMBER"/>
    <property type="match status" value="1"/>
</dbReference>
<accession>A0A3A4AB11</accession>
<evidence type="ECO:0000313" key="4">
    <source>
        <dbReference type="EMBL" id="RJL23614.1"/>
    </source>
</evidence>
<organism evidence="4 5">
    <name type="scientific">Bailinhaonella thermotolerans</name>
    <dbReference type="NCBI Taxonomy" id="1070861"/>
    <lineage>
        <taxon>Bacteria</taxon>
        <taxon>Bacillati</taxon>
        <taxon>Actinomycetota</taxon>
        <taxon>Actinomycetes</taxon>
        <taxon>Streptosporangiales</taxon>
        <taxon>Streptosporangiaceae</taxon>
        <taxon>Bailinhaonella</taxon>
    </lineage>
</organism>
<keyword evidence="5" id="KW-1185">Reference proteome</keyword>
<dbReference type="SUPFAM" id="SSF51735">
    <property type="entry name" value="NAD(P)-binding Rossmann-fold domains"/>
    <property type="match status" value="1"/>
</dbReference>
<feature type="domain" description="Ketoreductase" evidence="3">
    <location>
        <begin position="11"/>
        <end position="187"/>
    </location>
</feature>
<sequence length="254" mass="25370">MSVPRLSPATGVVVTGGASGIGRACARALAEAGRPVAVWDLDGAGAEKTAAGLGVPAIGLAVDVRDTASLGTAAARSREALGPVGGLVHAAGIAGPRAVADVTDEAWDAVLDVNLRAHAMLIRALLPYLREAGPGSAVVGISSVEGLVGQAFIPAYCSSKAGMLGLTRSAAHELAPDGIRVNAVCPGYIDTPLLTNATGGDAGYLAAFEKKSPFGRLGRPEEIAAAVRFLLSDEASFVTGTHLVVDGGATAVDR</sequence>
<protein>
    <submittedName>
        <fullName evidence="4">SDR family oxidoreductase</fullName>
    </submittedName>
</protein>
<dbReference type="Pfam" id="PF13561">
    <property type="entry name" value="adh_short_C2"/>
    <property type="match status" value="1"/>
</dbReference>